<feature type="transmembrane region" description="Helical" evidence="1">
    <location>
        <begin position="134"/>
        <end position="152"/>
    </location>
</feature>
<dbReference type="RefSeq" id="WP_188997055.1">
    <property type="nucleotide sequence ID" value="NZ_BMOU01000003.1"/>
</dbReference>
<evidence type="ECO:0000256" key="1">
    <source>
        <dbReference type="SAM" id="Phobius"/>
    </source>
</evidence>
<gene>
    <name evidence="2" type="ORF">GCM10009030_20160</name>
</gene>
<feature type="transmembrane region" description="Helical" evidence="1">
    <location>
        <begin position="477"/>
        <end position="495"/>
    </location>
</feature>
<evidence type="ECO:0000313" key="2">
    <source>
        <dbReference type="EMBL" id="GGN94111.1"/>
    </source>
</evidence>
<feature type="transmembrane region" description="Helical" evidence="1">
    <location>
        <begin position="104"/>
        <end position="122"/>
    </location>
</feature>
<accession>A0A830GKS6</accession>
<feature type="transmembrane region" description="Helical" evidence="1">
    <location>
        <begin position="419"/>
        <end position="440"/>
    </location>
</feature>
<dbReference type="AlphaFoldDB" id="A0A830GKS6"/>
<keyword evidence="1" id="KW-1133">Transmembrane helix</keyword>
<reference evidence="2" key="1">
    <citation type="journal article" date="2014" name="Int. J. Syst. Evol. Microbiol.">
        <title>Complete genome sequence of Corynebacterium casei LMG S-19264T (=DSM 44701T), isolated from a smear-ripened cheese.</title>
        <authorList>
            <consortium name="US DOE Joint Genome Institute (JGI-PGF)"/>
            <person name="Walter F."/>
            <person name="Albersmeier A."/>
            <person name="Kalinowski J."/>
            <person name="Ruckert C."/>
        </authorList>
    </citation>
    <scope>NUCLEOTIDE SEQUENCE</scope>
    <source>
        <strain evidence="2">JCM 17820</strain>
    </source>
</reference>
<feature type="transmembrane region" description="Helical" evidence="1">
    <location>
        <begin position="284"/>
        <end position="301"/>
    </location>
</feature>
<keyword evidence="3" id="KW-1185">Reference proteome</keyword>
<feature type="transmembrane region" description="Helical" evidence="1">
    <location>
        <begin position="40"/>
        <end position="58"/>
    </location>
</feature>
<protein>
    <recommendedName>
        <fullName evidence="4">Glycosyltransferase RgtA/B/C/D-like domain-containing protein</fullName>
    </recommendedName>
</protein>
<dbReference type="Proteomes" id="UP000605784">
    <property type="component" value="Unassembled WGS sequence"/>
</dbReference>
<feature type="transmembrane region" description="Helical" evidence="1">
    <location>
        <begin position="78"/>
        <end position="97"/>
    </location>
</feature>
<feature type="transmembrane region" description="Helical" evidence="1">
    <location>
        <begin position="345"/>
        <end position="364"/>
    </location>
</feature>
<keyword evidence="1" id="KW-0812">Transmembrane</keyword>
<feature type="transmembrane region" description="Helical" evidence="1">
    <location>
        <begin position="15"/>
        <end position="33"/>
    </location>
</feature>
<dbReference type="EMBL" id="BMOU01000003">
    <property type="protein sequence ID" value="GGN94111.1"/>
    <property type="molecule type" value="Genomic_DNA"/>
</dbReference>
<feature type="transmembrane region" description="Helical" evidence="1">
    <location>
        <begin position="452"/>
        <end position="471"/>
    </location>
</feature>
<feature type="transmembrane region" description="Helical" evidence="1">
    <location>
        <begin position="253"/>
        <end position="277"/>
    </location>
</feature>
<proteinExistence type="predicted"/>
<comment type="caution">
    <text evidence="2">The sequence shown here is derived from an EMBL/GenBank/DDBJ whole genome shotgun (WGS) entry which is preliminary data.</text>
</comment>
<feature type="transmembrane region" description="Helical" evidence="1">
    <location>
        <begin position="507"/>
        <end position="525"/>
    </location>
</feature>
<feature type="transmembrane region" description="Helical" evidence="1">
    <location>
        <begin position="307"/>
        <end position="324"/>
    </location>
</feature>
<evidence type="ECO:0008006" key="4">
    <source>
        <dbReference type="Google" id="ProtNLM"/>
    </source>
</evidence>
<reference evidence="2" key="2">
    <citation type="submission" date="2020-09" db="EMBL/GenBank/DDBJ databases">
        <authorList>
            <person name="Sun Q."/>
            <person name="Ohkuma M."/>
        </authorList>
    </citation>
    <scope>NUCLEOTIDE SEQUENCE</scope>
    <source>
        <strain evidence="2">JCM 17820</strain>
    </source>
</reference>
<keyword evidence="1" id="KW-0472">Membrane</keyword>
<organism evidence="2 3">
    <name type="scientific">Haloarcula pellucida</name>
    <dbReference type="NCBI Taxonomy" id="1427151"/>
    <lineage>
        <taxon>Archaea</taxon>
        <taxon>Methanobacteriati</taxon>
        <taxon>Methanobacteriota</taxon>
        <taxon>Stenosarchaea group</taxon>
        <taxon>Halobacteria</taxon>
        <taxon>Halobacteriales</taxon>
        <taxon>Haloarculaceae</taxon>
        <taxon>Haloarcula</taxon>
    </lineage>
</organism>
<evidence type="ECO:0000313" key="3">
    <source>
        <dbReference type="Proteomes" id="UP000605784"/>
    </source>
</evidence>
<feature type="transmembrane region" description="Helical" evidence="1">
    <location>
        <begin position="209"/>
        <end position="233"/>
    </location>
</feature>
<sequence length="662" mass="72179">MNVQQTVRRWLPSRLDTGAAVAGLLMAIALFPLRFFASQIYIKTIPLVLGTACILYLITSVRDESTVNGLPTLSRNALRLLPILVVVCTSAMVVIAVEHGERSVLFFDVAGVAGTMLLAQIAFSGKQSFNRTQILLQIVLLAAVVRLSALYVTPGLIGIDIWTHITQLAGGIKAAGTLEAISNNKHYTSPLYHLLVVTTSLLADVPLRLALYLSLGLAMPVAILVVFTIANLLVEPRWAALATALFAFGDYVIEWGIHIIPTSMGLILFLGVLYWLVRVMRTDYELREFGLLVLFTTAVILTHQVSSFIMLVLLGAGLVAYLVLKLRIFTRSPLDPDVFRVRNPLNIAGLLAFDAGFITFLWSFTPYNGNSFLVTVLSYLQETLASSAGVLNLAGPSGGSAGAAAASQGPTLIETVATYINTTGFLLLLFGTFVGCLYVVNRRRAQQSVFTLLSASAIMLVFVLGLPMFGIRNFIPQRWFAFLYAPLVLLTVIGLRHLAIELDRRTVAVVVLIFVLVFPSAMVMSSNGAVDNPVFENQEAQLAYSEAEIDAAYTFGEMTGSPDGDNLRPDQVVFTDHPYQTLFKRTGSYPADTARINDSEPVTHDITVYRQEQTESATYFINSNGIGEVRNIPQQRICRSNQAVIYSNSAVKMCVTSPATDA</sequence>
<name>A0A830GKS6_9EURY</name>